<dbReference type="Proteomes" id="UP001328107">
    <property type="component" value="Unassembled WGS sequence"/>
</dbReference>
<evidence type="ECO:0000313" key="2">
    <source>
        <dbReference type="EMBL" id="GMR52884.1"/>
    </source>
</evidence>
<evidence type="ECO:0000259" key="1">
    <source>
        <dbReference type="PROSITE" id="PS50181"/>
    </source>
</evidence>
<reference evidence="3" key="1">
    <citation type="submission" date="2022-10" db="EMBL/GenBank/DDBJ databases">
        <title>Genome assembly of Pristionchus species.</title>
        <authorList>
            <person name="Yoshida K."/>
            <person name="Sommer R.J."/>
        </authorList>
    </citation>
    <scope>NUCLEOTIDE SEQUENCE [LARGE SCALE GENOMIC DNA]</scope>
    <source>
        <strain evidence="3">RS5460</strain>
    </source>
</reference>
<comment type="caution">
    <text evidence="2">The sequence shown here is derived from an EMBL/GenBank/DDBJ whole genome shotgun (WGS) entry which is preliminary data.</text>
</comment>
<proteinExistence type="predicted"/>
<gene>
    <name evidence="2" type="ORF">PMAYCL1PPCAC_23079</name>
</gene>
<dbReference type="InterPro" id="IPR001810">
    <property type="entry name" value="F-box_dom"/>
</dbReference>
<organism evidence="2 3">
    <name type="scientific">Pristionchus mayeri</name>
    <dbReference type="NCBI Taxonomy" id="1317129"/>
    <lineage>
        <taxon>Eukaryota</taxon>
        <taxon>Metazoa</taxon>
        <taxon>Ecdysozoa</taxon>
        <taxon>Nematoda</taxon>
        <taxon>Chromadorea</taxon>
        <taxon>Rhabditida</taxon>
        <taxon>Rhabditina</taxon>
        <taxon>Diplogasteromorpha</taxon>
        <taxon>Diplogasteroidea</taxon>
        <taxon>Neodiplogasteridae</taxon>
        <taxon>Pristionchus</taxon>
    </lineage>
</organism>
<keyword evidence="3" id="KW-1185">Reference proteome</keyword>
<feature type="non-terminal residue" evidence="2">
    <location>
        <position position="350"/>
    </location>
</feature>
<dbReference type="EMBL" id="BTRK01000005">
    <property type="protein sequence ID" value="GMR52884.1"/>
    <property type="molecule type" value="Genomic_DNA"/>
</dbReference>
<dbReference type="PROSITE" id="PS50181">
    <property type="entry name" value="FBOX"/>
    <property type="match status" value="1"/>
</dbReference>
<evidence type="ECO:0000313" key="3">
    <source>
        <dbReference type="Proteomes" id="UP001328107"/>
    </source>
</evidence>
<dbReference type="AlphaFoldDB" id="A0AAN5CZE2"/>
<protein>
    <recommendedName>
        <fullName evidence="1">F-box domain-containing protein</fullName>
    </recommendedName>
</protein>
<accession>A0AAN5CZE2</accession>
<sequence length="350" mass="40540">MDTFPINNLPPEVLLNVLDKVGGERELLDPVMTNLRLVNRHFNSILSNPRNFRRIESTRMRVALITIAQIGKSFVIRVVVKGNEMIHAFPDASFIHLRREGDQINDGWIRLMEIHKDISCEAPQEFFDTLSSVLDKYATDYLHFANILLTRSFLSSLIPILRRHSRIPSIDFEECGSEKGGETEFSKDVDDEMFGELSSHFIALENVPSRFVTSRFMEKFTMDSNSNLELRFIPERGETPHISLRCFSSIYFFKSFRFSTTLSEIIDATEGRIKRGSIKRWSISLSDGEAEIRSFVNKCARVLNYQIGENAEKRRFKLFKLVNLNGEVNEVHVAIQWEERRHRRGFVAEV</sequence>
<name>A0AAN5CZE2_9BILA</name>
<feature type="domain" description="F-box" evidence="1">
    <location>
        <begin position="3"/>
        <end position="55"/>
    </location>
</feature>